<evidence type="ECO:0000256" key="5">
    <source>
        <dbReference type="ARBA" id="ARBA00022840"/>
    </source>
</evidence>
<dbReference type="FunFam" id="3.40.50.300:FF:000145">
    <property type="entry name" value="probable ATP-dependent RNA helicase DHX40"/>
    <property type="match status" value="1"/>
</dbReference>
<dbReference type="EC" id="3.6.4.13" evidence="1"/>
<dbReference type="InterPro" id="IPR001650">
    <property type="entry name" value="Helicase_C-like"/>
</dbReference>
<keyword evidence="5" id="KW-0067">ATP-binding</keyword>
<evidence type="ECO:0000313" key="8">
    <source>
        <dbReference type="EMBL" id="KAK9882894.1"/>
    </source>
</evidence>
<dbReference type="Gene3D" id="3.40.50.300">
    <property type="entry name" value="P-loop containing nucleotide triphosphate hydrolases"/>
    <property type="match status" value="1"/>
</dbReference>
<dbReference type="GO" id="GO:0016787">
    <property type="term" value="F:hydrolase activity"/>
    <property type="evidence" value="ECO:0007669"/>
    <property type="project" value="UniProtKB-KW"/>
</dbReference>
<dbReference type="Pfam" id="PF04408">
    <property type="entry name" value="WHD_HA2"/>
    <property type="match status" value="1"/>
</dbReference>
<accession>A0AAW1UQ07</accession>
<sequence>MSATMDVDHFSSYFNHCKAVYLEGRTYPVNIYYTLKPYDDYQTACVATFFKIHREAPPNFDVLIFLTGQEEIEAVAHQIRTMSKDPEVEGPPMKIFTLYAAQPSAQQLNVFQPAPEGNRKVIISTNIAETSVTITGIRYVIDGGMVKVRSFHPSTGLEMLKVQRISQEQAWQRTGRAGRESEGSCYRIYTSSQFELLSKAAKPEIQRVNLNSVVLQLLSLGVQPQHFDFMNKPPKDAIEDALEQMKWLGAIHDIADAKLTEAGRLMSKFPLDPRFSKIILSAQKYGCMEEALIIVAFLSGESVLLNPSNRKEQAKNVRQKFYSGYGDHVTLLNIYREFSEVGQSKRRVWCHQHFINMRNIINIQKIRAQLEEICNSFNIPSSSCGSQMDILRKCLLSGLFMNVAEVRKDRQYVTISGSSRA</sequence>
<dbReference type="AlphaFoldDB" id="A0AAW1UQ07"/>
<dbReference type="PANTHER" id="PTHR18934:SF118">
    <property type="entry name" value="ATP-DEPENDENT RNA HELICASE DHX33"/>
    <property type="match status" value="1"/>
</dbReference>
<dbReference type="GO" id="GO:0003725">
    <property type="term" value="F:double-stranded RNA binding"/>
    <property type="evidence" value="ECO:0007669"/>
    <property type="project" value="TreeGrafter"/>
</dbReference>
<protein>
    <recommendedName>
        <fullName evidence="1">RNA helicase</fullName>
        <ecNumber evidence="1">3.6.4.13</ecNumber>
    </recommendedName>
</protein>
<proteinExistence type="predicted"/>
<dbReference type="SUPFAM" id="SSF52540">
    <property type="entry name" value="P-loop containing nucleoside triphosphate hydrolases"/>
    <property type="match status" value="1"/>
</dbReference>
<dbReference type="GO" id="GO:0005524">
    <property type="term" value="F:ATP binding"/>
    <property type="evidence" value="ECO:0007669"/>
    <property type="project" value="UniProtKB-KW"/>
</dbReference>
<keyword evidence="2" id="KW-0547">Nucleotide-binding</keyword>
<keyword evidence="9" id="KW-1185">Reference proteome</keyword>
<dbReference type="GO" id="GO:0045943">
    <property type="term" value="P:positive regulation of transcription by RNA polymerase I"/>
    <property type="evidence" value="ECO:0007669"/>
    <property type="project" value="TreeGrafter"/>
</dbReference>
<evidence type="ECO:0000313" key="9">
    <source>
        <dbReference type="Proteomes" id="UP001431783"/>
    </source>
</evidence>
<dbReference type="PROSITE" id="PS51194">
    <property type="entry name" value="HELICASE_CTER"/>
    <property type="match status" value="1"/>
</dbReference>
<dbReference type="Gene3D" id="1.20.120.1080">
    <property type="match status" value="1"/>
</dbReference>
<evidence type="ECO:0000256" key="1">
    <source>
        <dbReference type="ARBA" id="ARBA00012552"/>
    </source>
</evidence>
<dbReference type="Pfam" id="PF00271">
    <property type="entry name" value="Helicase_C"/>
    <property type="match status" value="1"/>
</dbReference>
<dbReference type="GO" id="GO:0005730">
    <property type="term" value="C:nucleolus"/>
    <property type="evidence" value="ECO:0007669"/>
    <property type="project" value="TreeGrafter"/>
</dbReference>
<dbReference type="Pfam" id="PF21010">
    <property type="entry name" value="HA2_C"/>
    <property type="match status" value="1"/>
</dbReference>
<evidence type="ECO:0000256" key="3">
    <source>
        <dbReference type="ARBA" id="ARBA00022801"/>
    </source>
</evidence>
<dbReference type="InterPro" id="IPR048333">
    <property type="entry name" value="HA2_WH"/>
</dbReference>
<evidence type="ECO:0000256" key="6">
    <source>
        <dbReference type="ARBA" id="ARBA00047984"/>
    </source>
</evidence>
<feature type="domain" description="Helicase C-terminal" evidence="7">
    <location>
        <begin position="44"/>
        <end position="221"/>
    </location>
</feature>
<keyword evidence="3" id="KW-0378">Hydrolase</keyword>
<evidence type="ECO:0000259" key="7">
    <source>
        <dbReference type="PROSITE" id="PS51194"/>
    </source>
</evidence>
<dbReference type="InterPro" id="IPR007502">
    <property type="entry name" value="Helicase-assoc_dom"/>
</dbReference>
<gene>
    <name evidence="8" type="ORF">WA026_023693</name>
</gene>
<dbReference type="PANTHER" id="PTHR18934">
    <property type="entry name" value="ATP-DEPENDENT RNA HELICASE"/>
    <property type="match status" value="1"/>
</dbReference>
<dbReference type="SMART" id="SM00490">
    <property type="entry name" value="HELICc"/>
    <property type="match status" value="1"/>
</dbReference>
<dbReference type="InterPro" id="IPR027417">
    <property type="entry name" value="P-loop_NTPase"/>
</dbReference>
<dbReference type="Proteomes" id="UP001431783">
    <property type="component" value="Unassembled WGS sequence"/>
</dbReference>
<keyword evidence="4" id="KW-0347">Helicase</keyword>
<organism evidence="8 9">
    <name type="scientific">Henosepilachna vigintioctopunctata</name>
    <dbReference type="NCBI Taxonomy" id="420089"/>
    <lineage>
        <taxon>Eukaryota</taxon>
        <taxon>Metazoa</taxon>
        <taxon>Ecdysozoa</taxon>
        <taxon>Arthropoda</taxon>
        <taxon>Hexapoda</taxon>
        <taxon>Insecta</taxon>
        <taxon>Pterygota</taxon>
        <taxon>Neoptera</taxon>
        <taxon>Endopterygota</taxon>
        <taxon>Coleoptera</taxon>
        <taxon>Polyphaga</taxon>
        <taxon>Cucujiformia</taxon>
        <taxon>Coccinelloidea</taxon>
        <taxon>Coccinellidae</taxon>
        <taxon>Epilachninae</taxon>
        <taxon>Epilachnini</taxon>
        <taxon>Henosepilachna</taxon>
    </lineage>
</organism>
<reference evidence="8 9" key="1">
    <citation type="submission" date="2023-03" db="EMBL/GenBank/DDBJ databases">
        <title>Genome insight into feeding habits of ladybird beetles.</title>
        <authorList>
            <person name="Li H.-S."/>
            <person name="Huang Y.-H."/>
            <person name="Pang H."/>
        </authorList>
    </citation>
    <scope>NUCLEOTIDE SEQUENCE [LARGE SCALE GENOMIC DNA]</scope>
    <source>
        <strain evidence="8">SYSU_2023b</strain>
        <tissue evidence="8">Whole body</tissue>
    </source>
</reference>
<dbReference type="SMART" id="SM00847">
    <property type="entry name" value="HA2"/>
    <property type="match status" value="1"/>
</dbReference>
<evidence type="ECO:0000256" key="4">
    <source>
        <dbReference type="ARBA" id="ARBA00022806"/>
    </source>
</evidence>
<name>A0AAW1UQ07_9CUCU</name>
<dbReference type="GO" id="GO:0003724">
    <property type="term" value="F:RNA helicase activity"/>
    <property type="evidence" value="ECO:0007669"/>
    <property type="project" value="UniProtKB-EC"/>
</dbReference>
<dbReference type="EMBL" id="JARQZJ010000087">
    <property type="protein sequence ID" value="KAK9882894.1"/>
    <property type="molecule type" value="Genomic_DNA"/>
</dbReference>
<dbReference type="CDD" id="cd18791">
    <property type="entry name" value="SF2_C_RHA"/>
    <property type="match status" value="1"/>
</dbReference>
<comment type="catalytic activity">
    <reaction evidence="6">
        <text>ATP + H2O = ADP + phosphate + H(+)</text>
        <dbReference type="Rhea" id="RHEA:13065"/>
        <dbReference type="ChEBI" id="CHEBI:15377"/>
        <dbReference type="ChEBI" id="CHEBI:15378"/>
        <dbReference type="ChEBI" id="CHEBI:30616"/>
        <dbReference type="ChEBI" id="CHEBI:43474"/>
        <dbReference type="ChEBI" id="CHEBI:456216"/>
        <dbReference type="EC" id="3.6.4.13"/>
    </reaction>
</comment>
<comment type="caution">
    <text evidence="8">The sequence shown here is derived from an EMBL/GenBank/DDBJ whole genome shotgun (WGS) entry which is preliminary data.</text>
</comment>
<evidence type="ECO:0000256" key="2">
    <source>
        <dbReference type="ARBA" id="ARBA00022741"/>
    </source>
</evidence>